<comment type="caution">
    <text evidence="2">The sequence shown here is derived from an EMBL/GenBank/DDBJ whole genome shotgun (WGS) entry which is preliminary data.</text>
</comment>
<reference evidence="2 3" key="1">
    <citation type="submission" date="2019-03" db="EMBL/GenBank/DDBJ databases">
        <title>Single cell metagenomics reveals metabolic interactions within the superorganism composed of flagellate Streblomastix strix and complex community of Bacteroidetes bacteria on its surface.</title>
        <authorList>
            <person name="Treitli S.C."/>
            <person name="Kolisko M."/>
            <person name="Husnik F."/>
            <person name="Keeling P."/>
            <person name="Hampl V."/>
        </authorList>
    </citation>
    <scope>NUCLEOTIDE SEQUENCE [LARGE SCALE GENOMIC DNA]</scope>
    <source>
        <strain evidence="2">ST1C</strain>
    </source>
</reference>
<proteinExistence type="predicted"/>
<dbReference type="GO" id="GO:0004672">
    <property type="term" value="F:protein kinase activity"/>
    <property type="evidence" value="ECO:0007669"/>
    <property type="project" value="InterPro"/>
</dbReference>
<name>A0A5J4UWD0_9EUKA</name>
<dbReference type="PANTHER" id="PTHR23257:SF963">
    <property type="entry name" value="AT08303P"/>
    <property type="match status" value="1"/>
</dbReference>
<dbReference type="Pfam" id="PF07714">
    <property type="entry name" value="PK_Tyr_Ser-Thr"/>
    <property type="match status" value="1"/>
</dbReference>
<dbReference type="Gene3D" id="1.10.510.10">
    <property type="entry name" value="Transferase(Phosphotransferase) domain 1"/>
    <property type="match status" value="1"/>
</dbReference>
<dbReference type="InterPro" id="IPR001245">
    <property type="entry name" value="Ser-Thr/Tyr_kinase_cat_dom"/>
</dbReference>
<dbReference type="GO" id="GO:0007165">
    <property type="term" value="P:signal transduction"/>
    <property type="evidence" value="ECO:0007669"/>
    <property type="project" value="TreeGrafter"/>
</dbReference>
<dbReference type="SUPFAM" id="SSF56112">
    <property type="entry name" value="Protein kinase-like (PK-like)"/>
    <property type="match status" value="1"/>
</dbReference>
<dbReference type="GO" id="GO:0005737">
    <property type="term" value="C:cytoplasm"/>
    <property type="evidence" value="ECO:0007669"/>
    <property type="project" value="TreeGrafter"/>
</dbReference>
<dbReference type="Proteomes" id="UP000324800">
    <property type="component" value="Unassembled WGS sequence"/>
</dbReference>
<evidence type="ECO:0000259" key="1">
    <source>
        <dbReference type="PROSITE" id="PS50011"/>
    </source>
</evidence>
<dbReference type="GO" id="GO:0005524">
    <property type="term" value="F:ATP binding"/>
    <property type="evidence" value="ECO:0007669"/>
    <property type="project" value="InterPro"/>
</dbReference>
<feature type="domain" description="Protein kinase" evidence="1">
    <location>
        <begin position="1"/>
        <end position="286"/>
    </location>
</feature>
<dbReference type="InterPro" id="IPR050167">
    <property type="entry name" value="Ser_Thr_protein_kinase"/>
</dbReference>
<protein>
    <recommendedName>
        <fullName evidence="1">Protein kinase domain-containing protein</fullName>
    </recommendedName>
</protein>
<dbReference type="InterPro" id="IPR000719">
    <property type="entry name" value="Prot_kinase_dom"/>
</dbReference>
<dbReference type="AlphaFoldDB" id="A0A5J4UWD0"/>
<organism evidence="2 3">
    <name type="scientific">Streblomastix strix</name>
    <dbReference type="NCBI Taxonomy" id="222440"/>
    <lineage>
        <taxon>Eukaryota</taxon>
        <taxon>Metamonada</taxon>
        <taxon>Preaxostyla</taxon>
        <taxon>Oxymonadida</taxon>
        <taxon>Streblomastigidae</taxon>
        <taxon>Streblomastix</taxon>
    </lineage>
</organism>
<dbReference type="PANTHER" id="PTHR23257">
    <property type="entry name" value="SERINE-THREONINE PROTEIN KINASE"/>
    <property type="match status" value="1"/>
</dbReference>
<dbReference type="PROSITE" id="PS50011">
    <property type="entry name" value="PROTEIN_KINASE_DOM"/>
    <property type="match status" value="1"/>
</dbReference>
<gene>
    <name evidence="2" type="ORF">EZS28_030282</name>
</gene>
<evidence type="ECO:0000313" key="3">
    <source>
        <dbReference type="Proteomes" id="UP000324800"/>
    </source>
</evidence>
<accession>A0A5J4UWD0</accession>
<sequence>MLYVEGEIMKKEIVMMILNVLSLTDEQEATDVQITICKYPYKLKNAQVDSDTLHAFTYDNHRGYRFQFSTVDSLQLVRCVAQTISDLGEADQNGIKMLEKNHPIYLTLSPYLIYILLDKNKKFEYVKRHNVGLRLNVVEERVRIKPKHCLRWMAPEAAVNQKGTIKSAVFSLSFVLWELLAGKQPLEEQLRRLSRKMSVNKENVGYEEDLDARACEMIYQGERPNVEEIFRSGIWKRGRKGPKAAEKLEKLLLNCWDPNPDARMTMSEMEKELGVILKEFSKMFWIKDTIIHDCSANEDETHDVPPTGYGGGIFLTGSGDYDVSSRGLNLNGLKMYENTASRRGQSIYIAMAKVVEWCKLGIAGEYVKGNYSDTQSDKHELEGIPLTENNFNQSTTQQIIQQQNFLQTYWDYPKGLIWHVSNRDVTPTENDLPGCALVDSPCCTIEYALKQISLEKEFSETATTSEKRIGITEYGFDLNSPIKFDPPTSYTNVIKIMKQLSGTDEQLAEQAELKLNKEDNDSNIENGNQGWISAIEGIKLSINGIIIITDQSKLIIPIINIYDSNSQLDLNSVTFSGINLSPTSEAKGIIHININNQQFNLFNCTFEDIEIENKGGNVIRLLNDNSFPFSSIIKNTLFKNINSVGDSNGQGGSAIFAEKQRQKQNYF</sequence>
<dbReference type="InterPro" id="IPR011009">
    <property type="entry name" value="Kinase-like_dom_sf"/>
</dbReference>
<dbReference type="EMBL" id="SNRW01012160">
    <property type="protein sequence ID" value="KAA6374191.1"/>
    <property type="molecule type" value="Genomic_DNA"/>
</dbReference>
<evidence type="ECO:0000313" key="2">
    <source>
        <dbReference type="EMBL" id="KAA6374191.1"/>
    </source>
</evidence>